<evidence type="ECO:0000313" key="3">
    <source>
        <dbReference type="Proteomes" id="UP000226106"/>
    </source>
</evidence>
<protein>
    <submittedName>
        <fullName evidence="2">Uncharacterized protein</fullName>
    </submittedName>
</protein>
<feature type="coiled-coil region" evidence="1">
    <location>
        <begin position="99"/>
        <end position="151"/>
    </location>
</feature>
<accession>A0A9X7AS13</accession>
<comment type="caution">
    <text evidence="2">The sequence shown here is derived from an EMBL/GenBank/DDBJ whole genome shotgun (WGS) entry which is preliminary data.</text>
</comment>
<evidence type="ECO:0000313" key="2">
    <source>
        <dbReference type="EMBL" id="PFT50825.1"/>
    </source>
</evidence>
<keyword evidence="1" id="KW-0175">Coiled coil</keyword>
<organism evidence="2 3">
    <name type="scientific">Bacillus thuringiensis</name>
    <dbReference type="NCBI Taxonomy" id="1428"/>
    <lineage>
        <taxon>Bacteria</taxon>
        <taxon>Bacillati</taxon>
        <taxon>Bacillota</taxon>
        <taxon>Bacilli</taxon>
        <taxon>Bacillales</taxon>
        <taxon>Bacillaceae</taxon>
        <taxon>Bacillus</taxon>
        <taxon>Bacillus cereus group</taxon>
    </lineage>
</organism>
<dbReference type="Proteomes" id="UP000226106">
    <property type="component" value="Unassembled WGS sequence"/>
</dbReference>
<sequence length="193" mass="22327">MNVTKHFKRRYAQRIKNIKGKEEISLFVTTNQDKISEDAKKMMEHAIFIWKGQLGESNITRNFYINGDIILVADTDNTALVTLYKTDYGYPDKTNRKIAKDLLENIQGLNAELEVAELAMQEELNKVDIEIDSLDVQLKSLKAQAELVESRKKAKVSERKSLFTKTRTVKEEIEKFAKMLCNSIEYKVDVKEM</sequence>
<proteinExistence type="predicted"/>
<dbReference type="AlphaFoldDB" id="A0A9X7AS13"/>
<gene>
    <name evidence="2" type="ORF">COK72_02125</name>
</gene>
<evidence type="ECO:0000256" key="1">
    <source>
        <dbReference type="SAM" id="Coils"/>
    </source>
</evidence>
<name>A0A9X7AS13_BACTU</name>
<reference evidence="2 3" key="1">
    <citation type="submission" date="2017-09" db="EMBL/GenBank/DDBJ databases">
        <title>Large-scale bioinformatics analysis of Bacillus genomes uncovers conserved roles of natural products in bacterial physiology.</title>
        <authorList>
            <consortium name="Agbiome Team Llc"/>
            <person name="Bleich R.M."/>
            <person name="Grubbs K.J."/>
            <person name="Santa Maria K.C."/>
            <person name="Allen S.E."/>
            <person name="Farag S."/>
            <person name="Shank E.A."/>
            <person name="Bowers A."/>
        </authorList>
    </citation>
    <scope>NUCLEOTIDE SEQUENCE [LARGE SCALE GENOMIC DNA]</scope>
    <source>
        <strain evidence="2 3">AFS065400</strain>
    </source>
</reference>
<dbReference type="RefSeq" id="WP_098640118.1">
    <property type="nucleotide sequence ID" value="NZ_NVCO01000007.1"/>
</dbReference>
<dbReference type="EMBL" id="NVCO01000007">
    <property type="protein sequence ID" value="PFT50825.1"/>
    <property type="molecule type" value="Genomic_DNA"/>
</dbReference>